<dbReference type="GO" id="GO:0000271">
    <property type="term" value="P:polysaccharide biosynthetic process"/>
    <property type="evidence" value="ECO:0007669"/>
    <property type="project" value="InterPro"/>
</dbReference>
<evidence type="ECO:0000256" key="11">
    <source>
        <dbReference type="ARBA" id="ARBA00022989"/>
    </source>
</evidence>
<dbReference type="RefSeq" id="WP_189135923.1">
    <property type="nucleotide sequence ID" value="NZ_BMMS01000073.1"/>
</dbReference>
<evidence type="ECO:0000256" key="2">
    <source>
        <dbReference type="ARBA" id="ARBA00004389"/>
    </source>
</evidence>
<dbReference type="CDD" id="cd04188">
    <property type="entry name" value="DPG_synthase"/>
    <property type="match status" value="1"/>
</dbReference>
<evidence type="ECO:0000256" key="13">
    <source>
        <dbReference type="ARBA" id="ARBA00045097"/>
    </source>
</evidence>
<evidence type="ECO:0000259" key="16">
    <source>
        <dbReference type="Pfam" id="PF04138"/>
    </source>
</evidence>
<dbReference type="EC" id="2.4.1.117" evidence="5"/>
<dbReference type="InterPro" id="IPR007267">
    <property type="entry name" value="GtrA_DPMS_TM"/>
</dbReference>
<protein>
    <recommendedName>
        <fullName evidence="5">dolichyl-phosphate beta-glucosyltransferase</fullName>
        <ecNumber evidence="5">2.4.1.117</ecNumber>
    </recommendedName>
</protein>
<dbReference type="GO" id="GO:0004581">
    <property type="term" value="F:dolichyl-phosphate beta-glucosyltransferase activity"/>
    <property type="evidence" value="ECO:0007669"/>
    <property type="project" value="UniProtKB-EC"/>
</dbReference>
<keyword evidence="6" id="KW-0328">Glycosyltransferase</keyword>
<organism evidence="17 18">
    <name type="scientific">Wenjunlia tyrosinilytica</name>
    <dbReference type="NCBI Taxonomy" id="1544741"/>
    <lineage>
        <taxon>Bacteria</taxon>
        <taxon>Bacillati</taxon>
        <taxon>Actinomycetota</taxon>
        <taxon>Actinomycetes</taxon>
        <taxon>Kitasatosporales</taxon>
        <taxon>Streptomycetaceae</taxon>
        <taxon>Wenjunlia</taxon>
    </lineage>
</organism>
<feature type="transmembrane region" description="Helical" evidence="14">
    <location>
        <begin position="291"/>
        <end position="312"/>
    </location>
</feature>
<evidence type="ECO:0000256" key="14">
    <source>
        <dbReference type="SAM" id="Phobius"/>
    </source>
</evidence>
<dbReference type="SUPFAM" id="SSF53448">
    <property type="entry name" value="Nucleotide-diphospho-sugar transferases"/>
    <property type="match status" value="1"/>
</dbReference>
<dbReference type="Proteomes" id="UP000641932">
    <property type="component" value="Unassembled WGS sequence"/>
</dbReference>
<keyword evidence="7 17" id="KW-0808">Transferase</keyword>
<keyword evidence="8 14" id="KW-0812">Transmembrane</keyword>
<comment type="pathway">
    <text evidence="3">Protein modification; protein glycosylation.</text>
</comment>
<comment type="catalytic activity">
    <reaction evidence="13">
        <text>a di-trans,poly-cis-dolichyl phosphate + UDP-alpha-D-glucose = a di-trans,poly-cis-dolichyl beta-D-glucosyl phosphate + UDP</text>
        <dbReference type="Rhea" id="RHEA:15401"/>
        <dbReference type="Rhea" id="RHEA-COMP:19498"/>
        <dbReference type="Rhea" id="RHEA-COMP:19502"/>
        <dbReference type="ChEBI" id="CHEBI:57525"/>
        <dbReference type="ChEBI" id="CHEBI:57683"/>
        <dbReference type="ChEBI" id="CHEBI:58223"/>
        <dbReference type="ChEBI" id="CHEBI:58885"/>
        <dbReference type="EC" id="2.4.1.117"/>
    </reaction>
    <physiologicalReaction direction="left-to-right" evidence="13">
        <dbReference type="Rhea" id="RHEA:15402"/>
    </physiologicalReaction>
</comment>
<dbReference type="PANTHER" id="PTHR10859">
    <property type="entry name" value="GLYCOSYL TRANSFERASE"/>
    <property type="match status" value="1"/>
</dbReference>
<keyword evidence="18" id="KW-1185">Reference proteome</keyword>
<name>A0A918E1Y8_9ACTN</name>
<reference evidence="17" key="2">
    <citation type="submission" date="2020-09" db="EMBL/GenBank/DDBJ databases">
        <authorList>
            <person name="Sun Q."/>
            <person name="Zhou Y."/>
        </authorList>
    </citation>
    <scope>NUCLEOTIDE SEQUENCE</scope>
    <source>
        <strain evidence="17">CGMCC 4.7201</strain>
    </source>
</reference>
<evidence type="ECO:0000256" key="4">
    <source>
        <dbReference type="ARBA" id="ARBA00006739"/>
    </source>
</evidence>
<dbReference type="EMBL" id="BMMS01000073">
    <property type="protein sequence ID" value="GGP00954.1"/>
    <property type="molecule type" value="Genomic_DNA"/>
</dbReference>
<keyword evidence="10" id="KW-0735">Signal-anchor</keyword>
<gene>
    <name evidence="17" type="ORF">GCM10012280_70860</name>
</gene>
<evidence type="ECO:0000256" key="9">
    <source>
        <dbReference type="ARBA" id="ARBA00022824"/>
    </source>
</evidence>
<dbReference type="PANTHER" id="PTHR10859:SF91">
    <property type="entry name" value="DOLICHYL-PHOSPHATE BETA-GLUCOSYLTRANSFERASE"/>
    <property type="match status" value="1"/>
</dbReference>
<accession>A0A918E1Y8</accession>
<sequence>MEILTQILPRQAATLPAREHVPTSRHTAVLDVVVPVYNEQADLEACVRRLHEHLRTSFPYPFRITVADNASTDATARVAAALEQALPEVAAVHLPQKGRGRALHHVWSTSDAPVLAYMDVDLSTDLAALLPLVAPLISGHSDLAIGSRLSRGSRVVRGPKREMVSRAYNLILRGTLATRFSDAQCGFKAIRKDVAERLLPMVEDTGWFFDTEMLVLAERAGLRIHEVPVDWVDDPDSRVDIVATAVADLKGIARLGRALARGRLPLSGLHREDGPYEHDPDQVPTGLGRQLVRFAAVGAVSTLAYLLLYVLLRGAVGPQTANALALLLTAVGNTAANRRLTFGVRGRSRAARHQAQGLAVFFLGLGVTSGSLAVLHALDPAPGRAAELTVLVAANLASTLARFLLFRAWIFTTKTGPISTNARTPR</sequence>
<evidence type="ECO:0000256" key="12">
    <source>
        <dbReference type="ARBA" id="ARBA00023136"/>
    </source>
</evidence>
<comment type="similarity">
    <text evidence="4">Belongs to the glycosyltransferase 2 family.</text>
</comment>
<dbReference type="FunFam" id="3.90.550.10:FF:000131">
    <property type="entry name" value="Glycosyl transferase"/>
    <property type="match status" value="1"/>
</dbReference>
<dbReference type="InterPro" id="IPR001173">
    <property type="entry name" value="Glyco_trans_2-like"/>
</dbReference>
<proteinExistence type="inferred from homology"/>
<evidence type="ECO:0000256" key="5">
    <source>
        <dbReference type="ARBA" id="ARBA00012583"/>
    </source>
</evidence>
<keyword evidence="9" id="KW-0256">Endoplasmic reticulum</keyword>
<comment type="subcellular location">
    <subcellularLocation>
        <location evidence="2">Endoplasmic reticulum membrane</location>
        <topology evidence="2">Single-pass membrane protein</topology>
    </subcellularLocation>
    <subcellularLocation>
        <location evidence="1">Membrane</location>
        <topology evidence="1">Multi-pass membrane protein</topology>
    </subcellularLocation>
</comment>
<reference evidence="17" key="1">
    <citation type="journal article" date="2014" name="Int. J. Syst. Evol. Microbiol.">
        <title>Complete genome sequence of Corynebacterium casei LMG S-19264T (=DSM 44701T), isolated from a smear-ripened cheese.</title>
        <authorList>
            <consortium name="US DOE Joint Genome Institute (JGI-PGF)"/>
            <person name="Walter F."/>
            <person name="Albersmeier A."/>
            <person name="Kalinowski J."/>
            <person name="Ruckert C."/>
        </authorList>
    </citation>
    <scope>NUCLEOTIDE SEQUENCE</scope>
    <source>
        <strain evidence="17">CGMCC 4.7201</strain>
    </source>
</reference>
<keyword evidence="11 14" id="KW-1133">Transmembrane helix</keyword>
<comment type="caution">
    <text evidence="17">The sequence shown here is derived from an EMBL/GenBank/DDBJ whole genome shotgun (WGS) entry which is preliminary data.</text>
</comment>
<dbReference type="GO" id="GO:0006487">
    <property type="term" value="P:protein N-linked glycosylation"/>
    <property type="evidence" value="ECO:0007669"/>
    <property type="project" value="TreeGrafter"/>
</dbReference>
<evidence type="ECO:0000256" key="8">
    <source>
        <dbReference type="ARBA" id="ARBA00022692"/>
    </source>
</evidence>
<dbReference type="GO" id="GO:0016020">
    <property type="term" value="C:membrane"/>
    <property type="evidence" value="ECO:0007669"/>
    <property type="project" value="UniProtKB-SubCell"/>
</dbReference>
<evidence type="ECO:0000256" key="6">
    <source>
        <dbReference type="ARBA" id="ARBA00022676"/>
    </source>
</evidence>
<dbReference type="AlphaFoldDB" id="A0A918E1Y8"/>
<dbReference type="InterPro" id="IPR035518">
    <property type="entry name" value="DPG_synthase"/>
</dbReference>
<evidence type="ECO:0000256" key="10">
    <source>
        <dbReference type="ARBA" id="ARBA00022968"/>
    </source>
</evidence>
<feature type="transmembrane region" description="Helical" evidence="14">
    <location>
        <begin position="357"/>
        <end position="378"/>
    </location>
</feature>
<keyword evidence="12 14" id="KW-0472">Membrane</keyword>
<dbReference type="InterPro" id="IPR029044">
    <property type="entry name" value="Nucleotide-diphossugar_trans"/>
</dbReference>
<evidence type="ECO:0000256" key="1">
    <source>
        <dbReference type="ARBA" id="ARBA00004141"/>
    </source>
</evidence>
<dbReference type="Gene3D" id="3.90.550.10">
    <property type="entry name" value="Spore Coat Polysaccharide Biosynthesis Protein SpsA, Chain A"/>
    <property type="match status" value="1"/>
</dbReference>
<evidence type="ECO:0000259" key="15">
    <source>
        <dbReference type="Pfam" id="PF00535"/>
    </source>
</evidence>
<evidence type="ECO:0000313" key="18">
    <source>
        <dbReference type="Proteomes" id="UP000641932"/>
    </source>
</evidence>
<evidence type="ECO:0000256" key="3">
    <source>
        <dbReference type="ARBA" id="ARBA00004922"/>
    </source>
</evidence>
<dbReference type="Pfam" id="PF04138">
    <property type="entry name" value="GtrA_DPMS_TM"/>
    <property type="match status" value="1"/>
</dbReference>
<feature type="domain" description="GtrA/DPMS transmembrane" evidence="16">
    <location>
        <begin position="293"/>
        <end position="411"/>
    </location>
</feature>
<evidence type="ECO:0000313" key="17">
    <source>
        <dbReference type="EMBL" id="GGP00954.1"/>
    </source>
</evidence>
<feature type="transmembrane region" description="Helical" evidence="14">
    <location>
        <begin position="390"/>
        <end position="410"/>
    </location>
</feature>
<feature type="domain" description="Glycosyltransferase 2-like" evidence="15">
    <location>
        <begin position="32"/>
        <end position="198"/>
    </location>
</feature>
<evidence type="ECO:0000256" key="7">
    <source>
        <dbReference type="ARBA" id="ARBA00022679"/>
    </source>
</evidence>
<dbReference type="Pfam" id="PF00535">
    <property type="entry name" value="Glycos_transf_2"/>
    <property type="match status" value="1"/>
</dbReference>